<dbReference type="InterPro" id="IPR050643">
    <property type="entry name" value="Periplasmic_pilus_chap"/>
</dbReference>
<dbReference type="InterPro" id="IPR016147">
    <property type="entry name" value="Pili_assmbl_chaperone_N"/>
</dbReference>
<evidence type="ECO:0000256" key="1">
    <source>
        <dbReference type="ARBA" id="ARBA00004418"/>
    </source>
</evidence>
<dbReference type="SUPFAM" id="SSF49584">
    <property type="entry name" value="Periplasmic chaperone C-domain"/>
    <property type="match status" value="1"/>
</dbReference>
<dbReference type="PANTHER" id="PTHR30251:SF0">
    <property type="entry name" value="FIMBRIAL CHAPERONE PROTEIN ELFD-RELATED"/>
    <property type="match status" value="1"/>
</dbReference>
<evidence type="ECO:0000259" key="8">
    <source>
        <dbReference type="Pfam" id="PF02753"/>
    </source>
</evidence>
<keyword evidence="4" id="KW-0574">Periplasm</keyword>
<dbReference type="Pfam" id="PF02753">
    <property type="entry name" value="PapD_C"/>
    <property type="match status" value="1"/>
</dbReference>
<dbReference type="InterPro" id="IPR008962">
    <property type="entry name" value="PapD-like_sf"/>
</dbReference>
<dbReference type="InterPro" id="IPR036316">
    <property type="entry name" value="Pili_assmbl_chap_C_dom_sf"/>
</dbReference>
<dbReference type="PRINTS" id="PR00969">
    <property type="entry name" value="CHAPERONPILI"/>
</dbReference>
<dbReference type="GO" id="GO:0071555">
    <property type="term" value="P:cell wall organization"/>
    <property type="evidence" value="ECO:0007669"/>
    <property type="project" value="InterPro"/>
</dbReference>
<dbReference type="Gene3D" id="2.60.40.10">
    <property type="entry name" value="Immunoglobulins"/>
    <property type="match status" value="2"/>
</dbReference>
<evidence type="ECO:0000256" key="5">
    <source>
        <dbReference type="ARBA" id="ARBA00023186"/>
    </source>
</evidence>
<gene>
    <name evidence="9" type="ORF">JJB97_06985</name>
</gene>
<feature type="domain" description="Pili assembly chaperone C-terminal" evidence="8">
    <location>
        <begin position="171"/>
        <end position="226"/>
    </location>
</feature>
<feature type="signal peptide" evidence="6">
    <location>
        <begin position="1"/>
        <end position="27"/>
    </location>
</feature>
<sequence length="234" mass="25050">MLTTKMNTLIKKSLLATLLLTSGLAYAGGGVAVLGTRVVFDESAGQAAVKVINASSSDSFLIQSWVEDASGKKSNDFLVTPPLYMSGPGDTNALRLVYVGPEQPKDRESLYYFIEKSIPSVDKDKMKGKNTLLIATANRLKLFARPKGLSPSVDKAPEMLTFSRQGKDLSVSNPSPYYLTVAGLKASGHLMKTFMVPPKGNIRVEGLPAGATQVTFSTINDFGGSTPLLTRTIK</sequence>
<evidence type="ECO:0000313" key="10">
    <source>
        <dbReference type="Proteomes" id="UP000659047"/>
    </source>
</evidence>
<reference evidence="9" key="1">
    <citation type="submission" date="2021-01" db="EMBL/GenBank/DDBJ databases">
        <title>Intestinitalea alba gen. nov., sp. nov., a novel genus of the family Enterobacteriaceae, isolated from the gut of the plastic-eating mealworm Tenebrio molitor L.</title>
        <authorList>
            <person name="Yang Y."/>
        </authorList>
    </citation>
    <scope>NUCLEOTIDE SEQUENCE</scope>
    <source>
        <strain evidence="9">BIT-L3</strain>
    </source>
</reference>
<evidence type="ECO:0000256" key="6">
    <source>
        <dbReference type="SAM" id="SignalP"/>
    </source>
</evidence>
<accession>A0A8K0V1N0</accession>
<feature type="chain" id="PRO_5035426602" evidence="6">
    <location>
        <begin position="28"/>
        <end position="234"/>
    </location>
</feature>
<organism evidence="9 10">
    <name type="scientific">Tenebrionibacter intestinalis</name>
    <dbReference type="NCBI Taxonomy" id="2799638"/>
    <lineage>
        <taxon>Bacteria</taxon>
        <taxon>Pseudomonadati</taxon>
        <taxon>Pseudomonadota</taxon>
        <taxon>Gammaproteobacteria</taxon>
        <taxon>Enterobacterales</taxon>
        <taxon>Enterobacteriaceae</taxon>
        <taxon>Tenebrionibacter/Tenebrionicola group</taxon>
        <taxon>Tenebrionibacter</taxon>
    </lineage>
</organism>
<dbReference type="Proteomes" id="UP000659047">
    <property type="component" value="Unassembled WGS sequence"/>
</dbReference>
<dbReference type="SUPFAM" id="SSF49354">
    <property type="entry name" value="PapD-like"/>
    <property type="match status" value="1"/>
</dbReference>
<keyword evidence="3 6" id="KW-0732">Signal</keyword>
<dbReference type="InterPro" id="IPR001829">
    <property type="entry name" value="Pili_assmbl_chaperone_bac"/>
</dbReference>
<dbReference type="PANTHER" id="PTHR30251">
    <property type="entry name" value="PILUS ASSEMBLY CHAPERONE"/>
    <property type="match status" value="1"/>
</dbReference>
<proteinExistence type="inferred from homology"/>
<comment type="subcellular location">
    <subcellularLocation>
        <location evidence="1">Periplasm</location>
    </subcellularLocation>
</comment>
<evidence type="ECO:0000256" key="3">
    <source>
        <dbReference type="ARBA" id="ARBA00022729"/>
    </source>
</evidence>
<dbReference type="AlphaFoldDB" id="A0A8K0V1N0"/>
<evidence type="ECO:0000313" key="9">
    <source>
        <dbReference type="EMBL" id="MBK4715076.1"/>
    </source>
</evidence>
<comment type="caution">
    <text evidence="9">The sequence shown here is derived from an EMBL/GenBank/DDBJ whole genome shotgun (WGS) entry which is preliminary data.</text>
</comment>
<keyword evidence="5" id="KW-0143">Chaperone</keyword>
<name>A0A8K0V1N0_9ENTR</name>
<comment type="similarity">
    <text evidence="2">Belongs to the periplasmic pilus chaperone family.</text>
</comment>
<feature type="domain" description="Pili assembly chaperone N-terminal" evidence="7">
    <location>
        <begin position="30"/>
        <end position="149"/>
    </location>
</feature>
<dbReference type="EMBL" id="JAEPBH010000014">
    <property type="protein sequence ID" value="MBK4715076.1"/>
    <property type="molecule type" value="Genomic_DNA"/>
</dbReference>
<dbReference type="Pfam" id="PF00345">
    <property type="entry name" value="PapD_N"/>
    <property type="match status" value="1"/>
</dbReference>
<dbReference type="RefSeq" id="WP_238713297.1">
    <property type="nucleotide sequence ID" value="NZ_JAEPBH010000014.1"/>
</dbReference>
<dbReference type="InterPro" id="IPR016148">
    <property type="entry name" value="Pili_assmbl_chaperone_C"/>
</dbReference>
<protein>
    <submittedName>
        <fullName evidence="9">Fimbria/pilus periplasmic chaperone</fullName>
    </submittedName>
</protein>
<keyword evidence="10" id="KW-1185">Reference proteome</keyword>
<evidence type="ECO:0000256" key="2">
    <source>
        <dbReference type="ARBA" id="ARBA00007399"/>
    </source>
</evidence>
<dbReference type="GO" id="GO:0030288">
    <property type="term" value="C:outer membrane-bounded periplasmic space"/>
    <property type="evidence" value="ECO:0007669"/>
    <property type="project" value="InterPro"/>
</dbReference>
<evidence type="ECO:0000259" key="7">
    <source>
        <dbReference type="Pfam" id="PF00345"/>
    </source>
</evidence>
<evidence type="ECO:0000256" key="4">
    <source>
        <dbReference type="ARBA" id="ARBA00022764"/>
    </source>
</evidence>
<dbReference type="InterPro" id="IPR013783">
    <property type="entry name" value="Ig-like_fold"/>
</dbReference>